<accession>A0A816HGX7</accession>
<gene>
    <name evidence="3" type="ORF">GIL414_LOCUS63756</name>
    <name evidence="2" type="ORF">KQP761_LOCUS38921</name>
</gene>
<evidence type="ECO:0000313" key="4">
    <source>
        <dbReference type="Proteomes" id="UP000663834"/>
    </source>
</evidence>
<protein>
    <recommendedName>
        <fullName evidence="5">VCBS repeat-containing protein</fullName>
    </recommendedName>
</protein>
<evidence type="ECO:0000256" key="1">
    <source>
        <dbReference type="ARBA" id="ARBA00022729"/>
    </source>
</evidence>
<dbReference type="InterPro" id="IPR028994">
    <property type="entry name" value="Integrin_alpha_N"/>
</dbReference>
<dbReference type="EMBL" id="CAJOBJ010267466">
    <property type="protein sequence ID" value="CAF5125151.1"/>
    <property type="molecule type" value="Genomic_DNA"/>
</dbReference>
<evidence type="ECO:0000313" key="3">
    <source>
        <dbReference type="EMBL" id="CAF5125151.1"/>
    </source>
</evidence>
<dbReference type="PANTHER" id="PTHR46580:SF2">
    <property type="entry name" value="MAM DOMAIN-CONTAINING PROTEIN"/>
    <property type="match status" value="1"/>
</dbReference>
<dbReference type="Proteomes" id="UP000663834">
    <property type="component" value="Unassembled WGS sequence"/>
</dbReference>
<evidence type="ECO:0008006" key="5">
    <source>
        <dbReference type="Google" id="ProtNLM"/>
    </source>
</evidence>
<keyword evidence="1" id="KW-0732">Signal</keyword>
<dbReference type="Proteomes" id="UP000681720">
    <property type="component" value="Unassembled WGS sequence"/>
</dbReference>
<dbReference type="SUPFAM" id="SSF69318">
    <property type="entry name" value="Integrin alpha N-terminal domain"/>
    <property type="match status" value="1"/>
</dbReference>
<reference evidence="2" key="1">
    <citation type="submission" date="2021-02" db="EMBL/GenBank/DDBJ databases">
        <authorList>
            <person name="Nowell W R."/>
        </authorList>
    </citation>
    <scope>NUCLEOTIDE SEQUENCE</scope>
</reference>
<dbReference type="AlphaFoldDB" id="A0A816HGX7"/>
<comment type="caution">
    <text evidence="2">The sequence shown here is derived from an EMBL/GenBank/DDBJ whole genome shotgun (WGS) entry which is preliminary data.</text>
</comment>
<dbReference type="EMBL" id="CAJNOW010022146">
    <property type="protein sequence ID" value="CAF1686763.1"/>
    <property type="molecule type" value="Genomic_DNA"/>
</dbReference>
<name>A0A816HGX7_9BILA</name>
<feature type="non-terminal residue" evidence="2">
    <location>
        <position position="1"/>
    </location>
</feature>
<dbReference type="PANTHER" id="PTHR46580">
    <property type="entry name" value="SENSOR KINASE-RELATED"/>
    <property type="match status" value="1"/>
</dbReference>
<proteinExistence type="predicted"/>
<dbReference type="Pfam" id="PF13517">
    <property type="entry name" value="FG-GAP_3"/>
    <property type="match status" value="1"/>
</dbReference>
<organism evidence="2 4">
    <name type="scientific">Rotaria magnacalcarata</name>
    <dbReference type="NCBI Taxonomy" id="392030"/>
    <lineage>
        <taxon>Eukaryota</taxon>
        <taxon>Metazoa</taxon>
        <taxon>Spiralia</taxon>
        <taxon>Gnathifera</taxon>
        <taxon>Rotifera</taxon>
        <taxon>Eurotatoria</taxon>
        <taxon>Bdelloidea</taxon>
        <taxon>Philodinida</taxon>
        <taxon>Philodinidae</taxon>
        <taxon>Rotaria</taxon>
    </lineage>
</organism>
<evidence type="ECO:0000313" key="2">
    <source>
        <dbReference type="EMBL" id="CAF1686763.1"/>
    </source>
</evidence>
<dbReference type="OrthoDB" id="10185023at2759"/>
<dbReference type="InterPro" id="IPR013517">
    <property type="entry name" value="FG-GAP"/>
</dbReference>
<dbReference type="Gene3D" id="2.30.30.100">
    <property type="match status" value="2"/>
</dbReference>
<sequence>QCSNIFTTQTTYSTGSSPESVKGVDVNGDGKPDIIVANFGSNNVGVLLNIGNGTFAAQTTYSTGAGPVEVAAADVNGDGKPDIIVANYVSNNVGVLLNIGNGTFAAQATYSTGSGSGPYYVAAADVNDDGKCDIIVANYDLDNVGVLLNYC</sequence>